<dbReference type="SMART" id="SM01040">
    <property type="entry name" value="Bro-N"/>
    <property type="match status" value="1"/>
</dbReference>
<comment type="caution">
    <text evidence="2">The sequence shown here is derived from an EMBL/GenBank/DDBJ whole genome shotgun (WGS) entry which is preliminary data.</text>
</comment>
<accession>A0ABT4E9W1</accession>
<dbReference type="InterPro" id="IPR003497">
    <property type="entry name" value="BRO_N_domain"/>
</dbReference>
<dbReference type="Pfam" id="PF02498">
    <property type="entry name" value="Bro-N"/>
    <property type="match status" value="1"/>
</dbReference>
<gene>
    <name evidence="2" type="ORF">M5X04_14520</name>
</gene>
<evidence type="ECO:0000313" key="2">
    <source>
        <dbReference type="EMBL" id="MCY9530533.1"/>
    </source>
</evidence>
<name>A0ABT4E9W1_PAEAL</name>
<sequence length="226" mass="26111">MNQLITIQGVRGFIDENGMAQLNLEDVARGLGFTDKSKGSEYVKWDRVRQYLDDLKFSTEVSKESFVPENIFYRLAMKAKNEAAEFFQSKVADEILPAIRKTGTYSVPTLTPNEAIALSLKQTAEMMTKVPVLESRLDQVEQKVDEQITLNSGEQNQLKKSILTRVCQFEQDKDARKPLFRLLYKELYERYDVPSYKDILRKDLNEALQFVGAWRPKRSDLDRIAN</sequence>
<dbReference type="Pfam" id="PF10552">
    <property type="entry name" value="ORF6C"/>
    <property type="match status" value="1"/>
</dbReference>
<evidence type="ECO:0000313" key="3">
    <source>
        <dbReference type="Proteomes" id="UP001527090"/>
    </source>
</evidence>
<dbReference type="EMBL" id="JAMDLY010000012">
    <property type="protein sequence ID" value="MCY9530533.1"/>
    <property type="molecule type" value="Genomic_DNA"/>
</dbReference>
<organism evidence="2 3">
    <name type="scientific">Paenibacillus alvei</name>
    <name type="common">Bacillus alvei</name>
    <dbReference type="NCBI Taxonomy" id="44250"/>
    <lineage>
        <taxon>Bacteria</taxon>
        <taxon>Bacillati</taxon>
        <taxon>Bacillota</taxon>
        <taxon>Bacilli</taxon>
        <taxon>Bacillales</taxon>
        <taxon>Paenibacillaceae</taxon>
        <taxon>Paenibacillus</taxon>
    </lineage>
</organism>
<evidence type="ECO:0000259" key="1">
    <source>
        <dbReference type="PROSITE" id="PS51750"/>
    </source>
</evidence>
<proteinExistence type="predicted"/>
<protein>
    <submittedName>
        <fullName evidence="2">ORF6C domain-containing protein</fullName>
    </submittedName>
</protein>
<dbReference type="Proteomes" id="UP001527090">
    <property type="component" value="Unassembled WGS sequence"/>
</dbReference>
<dbReference type="RefSeq" id="WP_268632284.1">
    <property type="nucleotide sequence ID" value="NZ_JAMDLY010000012.1"/>
</dbReference>
<dbReference type="InterPro" id="IPR018878">
    <property type="entry name" value="ORF6C_dom"/>
</dbReference>
<feature type="domain" description="Bro-N" evidence="1">
    <location>
        <begin position="4"/>
        <end position="103"/>
    </location>
</feature>
<keyword evidence="3" id="KW-1185">Reference proteome</keyword>
<reference evidence="2 3" key="1">
    <citation type="submission" date="2022-05" db="EMBL/GenBank/DDBJ databases">
        <title>Genome Sequencing of Bee-Associated Microbes.</title>
        <authorList>
            <person name="Dunlap C."/>
        </authorList>
    </citation>
    <scope>NUCLEOTIDE SEQUENCE [LARGE SCALE GENOMIC DNA]</scope>
    <source>
        <strain evidence="2 3">NRRL NRS-750</strain>
    </source>
</reference>
<dbReference type="PROSITE" id="PS51750">
    <property type="entry name" value="BRO_N"/>
    <property type="match status" value="1"/>
</dbReference>